<keyword evidence="1" id="KW-1133">Transmembrane helix</keyword>
<evidence type="ECO:0000313" key="3">
    <source>
        <dbReference type="Proteomes" id="UP000430519"/>
    </source>
</evidence>
<reference evidence="2 3" key="1">
    <citation type="submission" date="2019-11" db="EMBL/GenBank/DDBJ databases">
        <title>Genome sequence of Deinococcus xianganensis Y35, AI-2 producing algicidal bacterium, isolated from lake water.</title>
        <authorList>
            <person name="Li Y."/>
        </authorList>
    </citation>
    <scope>NUCLEOTIDE SEQUENCE [LARGE SCALE GENOMIC DNA]</scope>
    <source>
        <strain evidence="2 3">Y35</strain>
    </source>
</reference>
<accession>A0A6I4YCW9</accession>
<feature type="transmembrane region" description="Helical" evidence="1">
    <location>
        <begin position="7"/>
        <end position="28"/>
    </location>
</feature>
<proteinExistence type="predicted"/>
<gene>
    <name evidence="2" type="ORF">GLX28_11245</name>
</gene>
<comment type="caution">
    <text evidence="2">The sequence shown here is derived from an EMBL/GenBank/DDBJ whole genome shotgun (WGS) entry which is preliminary data.</text>
</comment>
<keyword evidence="1" id="KW-0472">Membrane</keyword>
<organism evidence="2 3">
    <name type="scientific">Deinococcus xianganensis</name>
    <dbReference type="NCBI Taxonomy" id="1507289"/>
    <lineage>
        <taxon>Bacteria</taxon>
        <taxon>Thermotogati</taxon>
        <taxon>Deinococcota</taxon>
        <taxon>Deinococci</taxon>
        <taxon>Deinococcales</taxon>
        <taxon>Deinococcaceae</taxon>
        <taxon>Deinococcus</taxon>
    </lineage>
</organism>
<dbReference type="RefSeq" id="WP_160979515.1">
    <property type="nucleotide sequence ID" value="NZ_WVHK01000038.1"/>
</dbReference>
<dbReference type="AlphaFoldDB" id="A0A6I4YCW9"/>
<evidence type="ECO:0000313" key="2">
    <source>
        <dbReference type="EMBL" id="MXV20209.1"/>
    </source>
</evidence>
<dbReference type="Proteomes" id="UP000430519">
    <property type="component" value="Unassembled WGS sequence"/>
</dbReference>
<name>A0A6I4YCW9_9DEIO</name>
<evidence type="ECO:0000256" key="1">
    <source>
        <dbReference type="SAM" id="Phobius"/>
    </source>
</evidence>
<keyword evidence="1" id="KW-0812">Transmembrane</keyword>
<sequence length="174" mass="19324">MLERIHFHVGLWAPIFYGFAGPGAYWWWDSLIDPQNLWTEYAPLAAFLKGAPLPLLRPVTAQSSGLDVTARVLRSGTQAMAWLVSDRYSASGVQRAQTEALLDGTYREVAPPVFPERRTTLTIRGLRDGPYAARWFDPQTGAWLAVQPVTVSGGTLTLPTPTFTRDLALRVDPR</sequence>
<protein>
    <submittedName>
        <fullName evidence="2">Uncharacterized protein</fullName>
    </submittedName>
</protein>
<keyword evidence="3" id="KW-1185">Reference proteome</keyword>
<dbReference type="EMBL" id="WVHK01000038">
    <property type="protein sequence ID" value="MXV20209.1"/>
    <property type="molecule type" value="Genomic_DNA"/>
</dbReference>